<dbReference type="AlphaFoldDB" id="A0A1F6XJV9"/>
<sequence>MENKNEEQYLDNLHEASRMYYVAIWAIPGIFLGVQGLVLQVLNFNEFISFKNLLVLFFDFIFSCIFWSQFEKSHVWQLLIQGKIDGIENSNNSGDERIPLYSMKYSDFKSEIAKWELKDSERYLPCHSRIAVQVRVSRMLSYTMIFIMFLLFGSSVFLFLKLFIL</sequence>
<dbReference type="EMBL" id="MFUX01000024">
    <property type="protein sequence ID" value="OGI94416.1"/>
    <property type="molecule type" value="Genomic_DNA"/>
</dbReference>
<accession>A0A1F6XJV9</accession>
<comment type="caution">
    <text evidence="2">The sequence shown here is derived from an EMBL/GenBank/DDBJ whole genome shotgun (WGS) entry which is preliminary data.</text>
</comment>
<evidence type="ECO:0000313" key="2">
    <source>
        <dbReference type="EMBL" id="OGI94416.1"/>
    </source>
</evidence>
<reference evidence="2 3" key="1">
    <citation type="journal article" date="2016" name="Nat. Commun.">
        <title>Thousands of microbial genomes shed light on interconnected biogeochemical processes in an aquifer system.</title>
        <authorList>
            <person name="Anantharaman K."/>
            <person name="Brown C.T."/>
            <person name="Hug L.A."/>
            <person name="Sharon I."/>
            <person name="Castelle C.J."/>
            <person name="Probst A.J."/>
            <person name="Thomas B.C."/>
            <person name="Singh A."/>
            <person name="Wilkins M.J."/>
            <person name="Karaoz U."/>
            <person name="Brodie E.L."/>
            <person name="Williams K.H."/>
            <person name="Hubbard S.S."/>
            <person name="Banfield J.F."/>
        </authorList>
    </citation>
    <scope>NUCLEOTIDE SEQUENCE [LARGE SCALE GENOMIC DNA]</scope>
</reference>
<name>A0A1F6XJV9_9BACT</name>
<organism evidence="2 3">
    <name type="scientific">Candidatus Nomurabacteria bacterium RIFCSPLOWO2_01_FULL_40_18</name>
    <dbReference type="NCBI Taxonomy" id="1801773"/>
    <lineage>
        <taxon>Bacteria</taxon>
        <taxon>Candidatus Nomuraibacteriota</taxon>
    </lineage>
</organism>
<keyword evidence="1" id="KW-1133">Transmembrane helix</keyword>
<gene>
    <name evidence="2" type="ORF">A3A03_03940</name>
</gene>
<evidence type="ECO:0000256" key="1">
    <source>
        <dbReference type="SAM" id="Phobius"/>
    </source>
</evidence>
<evidence type="ECO:0000313" key="3">
    <source>
        <dbReference type="Proteomes" id="UP000176629"/>
    </source>
</evidence>
<protein>
    <submittedName>
        <fullName evidence="2">Uncharacterized protein</fullName>
    </submittedName>
</protein>
<keyword evidence="1" id="KW-0472">Membrane</keyword>
<feature type="transmembrane region" description="Helical" evidence="1">
    <location>
        <begin position="53"/>
        <end position="70"/>
    </location>
</feature>
<feature type="transmembrane region" description="Helical" evidence="1">
    <location>
        <begin position="20"/>
        <end position="41"/>
    </location>
</feature>
<dbReference type="STRING" id="1801773.A3A03_03940"/>
<feature type="transmembrane region" description="Helical" evidence="1">
    <location>
        <begin position="142"/>
        <end position="164"/>
    </location>
</feature>
<proteinExistence type="predicted"/>
<dbReference type="Proteomes" id="UP000176629">
    <property type="component" value="Unassembled WGS sequence"/>
</dbReference>
<keyword evidence="1" id="KW-0812">Transmembrane</keyword>